<gene>
    <name evidence="1" type="ORF">V6N12_035302</name>
</gene>
<protein>
    <submittedName>
        <fullName evidence="1">Uncharacterized protein</fullName>
    </submittedName>
</protein>
<proteinExistence type="predicted"/>
<comment type="caution">
    <text evidence="1">The sequence shown here is derived from an EMBL/GenBank/DDBJ whole genome shotgun (WGS) entry which is preliminary data.</text>
</comment>
<evidence type="ECO:0000313" key="1">
    <source>
        <dbReference type="EMBL" id="KAK8509979.1"/>
    </source>
</evidence>
<name>A0ABR2BSS7_9ROSI</name>
<evidence type="ECO:0000313" key="2">
    <source>
        <dbReference type="Proteomes" id="UP001472677"/>
    </source>
</evidence>
<organism evidence="1 2">
    <name type="scientific">Hibiscus sabdariffa</name>
    <name type="common">roselle</name>
    <dbReference type="NCBI Taxonomy" id="183260"/>
    <lineage>
        <taxon>Eukaryota</taxon>
        <taxon>Viridiplantae</taxon>
        <taxon>Streptophyta</taxon>
        <taxon>Embryophyta</taxon>
        <taxon>Tracheophyta</taxon>
        <taxon>Spermatophyta</taxon>
        <taxon>Magnoliopsida</taxon>
        <taxon>eudicotyledons</taxon>
        <taxon>Gunneridae</taxon>
        <taxon>Pentapetalae</taxon>
        <taxon>rosids</taxon>
        <taxon>malvids</taxon>
        <taxon>Malvales</taxon>
        <taxon>Malvaceae</taxon>
        <taxon>Malvoideae</taxon>
        <taxon>Hibiscus</taxon>
    </lineage>
</organism>
<dbReference type="EMBL" id="JBBPBM010000089">
    <property type="protein sequence ID" value="KAK8509979.1"/>
    <property type="molecule type" value="Genomic_DNA"/>
</dbReference>
<reference evidence="1 2" key="1">
    <citation type="journal article" date="2024" name="G3 (Bethesda)">
        <title>Genome assembly of Hibiscus sabdariffa L. provides insights into metabolisms of medicinal natural products.</title>
        <authorList>
            <person name="Kim T."/>
        </authorList>
    </citation>
    <scope>NUCLEOTIDE SEQUENCE [LARGE SCALE GENOMIC DNA]</scope>
    <source>
        <strain evidence="1">TK-2024</strain>
        <tissue evidence="1">Old leaves</tissue>
    </source>
</reference>
<sequence>MSPFDRNGGSDAREDASIPIPCINDQALEKIHLEKCPSFEGVNIVGGSLQSVGESFATNSNGIGSRNVTDLVLLDVPISLEANIEVLGEGTGFGVHEDSGLSGCNPQVQSISHESRLQEVQVDVLEDKALEDISQPVLAEVYGTNKLFGLRAGLDRTLWWASTSKSNKLVKRSSSGKRISKSKSKELGQKAMGDERGGIVPAVALSPRGQINARLEEAKATLELGNSLGWHLRRLKQWYWNAFRS</sequence>
<dbReference type="Proteomes" id="UP001472677">
    <property type="component" value="Unassembled WGS sequence"/>
</dbReference>
<accession>A0ABR2BSS7</accession>
<keyword evidence="2" id="KW-1185">Reference proteome</keyword>